<dbReference type="AlphaFoldDB" id="A0AAQ3LAY1"/>
<dbReference type="SUPFAM" id="SSF51445">
    <property type="entry name" value="(Trans)glycosidases"/>
    <property type="match status" value="1"/>
</dbReference>
<dbReference type="Proteomes" id="UP001327560">
    <property type="component" value="Chromosome 9"/>
</dbReference>
<protein>
    <submittedName>
        <fullName evidence="1">Acidic mammalian chitinase-like</fullName>
    </submittedName>
</protein>
<name>A0AAQ3LAY1_9LILI</name>
<keyword evidence="2" id="KW-1185">Reference proteome</keyword>
<dbReference type="Gene3D" id="3.20.20.80">
    <property type="entry name" value="Glycosidases"/>
    <property type="match status" value="1"/>
</dbReference>
<gene>
    <name evidence="1" type="ORF">Cni_G29071</name>
</gene>
<sequence length="67" mass="7744">MTDFGELLLEWNAAAANEYFAPRFFLSRTPQSYPAKQMATALDWINAICYDFHGSWDIDSHRCVIII</sequence>
<organism evidence="1 2">
    <name type="scientific">Canna indica</name>
    <name type="common">Indian-shot</name>
    <dbReference type="NCBI Taxonomy" id="4628"/>
    <lineage>
        <taxon>Eukaryota</taxon>
        <taxon>Viridiplantae</taxon>
        <taxon>Streptophyta</taxon>
        <taxon>Embryophyta</taxon>
        <taxon>Tracheophyta</taxon>
        <taxon>Spermatophyta</taxon>
        <taxon>Magnoliopsida</taxon>
        <taxon>Liliopsida</taxon>
        <taxon>Zingiberales</taxon>
        <taxon>Cannaceae</taxon>
        <taxon>Canna</taxon>
    </lineage>
</organism>
<proteinExistence type="predicted"/>
<evidence type="ECO:0000313" key="1">
    <source>
        <dbReference type="EMBL" id="WOL20267.1"/>
    </source>
</evidence>
<evidence type="ECO:0000313" key="2">
    <source>
        <dbReference type="Proteomes" id="UP001327560"/>
    </source>
</evidence>
<reference evidence="1 2" key="1">
    <citation type="submission" date="2023-10" db="EMBL/GenBank/DDBJ databases">
        <title>Chromosome-scale genome assembly provides insights into flower coloration mechanisms of Canna indica.</title>
        <authorList>
            <person name="Li C."/>
        </authorList>
    </citation>
    <scope>NUCLEOTIDE SEQUENCE [LARGE SCALE GENOMIC DNA]</scope>
    <source>
        <tissue evidence="1">Flower</tissue>
    </source>
</reference>
<dbReference type="InterPro" id="IPR017853">
    <property type="entry name" value="GH"/>
</dbReference>
<accession>A0AAQ3LAY1</accession>
<dbReference type="EMBL" id="CP136898">
    <property type="protein sequence ID" value="WOL20267.1"/>
    <property type="molecule type" value="Genomic_DNA"/>
</dbReference>